<evidence type="ECO:0000256" key="5">
    <source>
        <dbReference type="PROSITE-ProRule" id="PRU00205"/>
    </source>
</evidence>
<evidence type="ECO:0000256" key="6">
    <source>
        <dbReference type="SAM" id="MobiDB-lite"/>
    </source>
</evidence>
<keyword evidence="3 7" id="KW-1133">Transmembrane helix</keyword>
<dbReference type="GO" id="GO:0050291">
    <property type="term" value="F:sphingosine N-acyltransferase activity"/>
    <property type="evidence" value="ECO:0007669"/>
    <property type="project" value="TreeGrafter"/>
</dbReference>
<dbReference type="GO" id="GO:0055088">
    <property type="term" value="P:lipid homeostasis"/>
    <property type="evidence" value="ECO:0007669"/>
    <property type="project" value="TreeGrafter"/>
</dbReference>
<dbReference type="PROSITE" id="PS50922">
    <property type="entry name" value="TLC"/>
    <property type="match status" value="1"/>
</dbReference>
<feature type="domain" description="TLC" evidence="8">
    <location>
        <begin position="1"/>
        <end position="206"/>
    </location>
</feature>
<dbReference type="GO" id="GO:0016020">
    <property type="term" value="C:membrane"/>
    <property type="evidence" value="ECO:0007669"/>
    <property type="project" value="UniProtKB-SubCell"/>
</dbReference>
<dbReference type="PANTHER" id="PTHR13439">
    <property type="entry name" value="CT120 PROTEIN"/>
    <property type="match status" value="1"/>
</dbReference>
<evidence type="ECO:0000313" key="9">
    <source>
        <dbReference type="Ensembl" id="ENSHCOP00000000906.1"/>
    </source>
</evidence>
<comment type="subcellular location">
    <subcellularLocation>
        <location evidence="1">Membrane</location>
        <topology evidence="1">Multi-pass membrane protein</topology>
    </subcellularLocation>
</comment>
<feature type="region of interest" description="Disordered" evidence="6">
    <location>
        <begin position="209"/>
        <end position="246"/>
    </location>
</feature>
<dbReference type="GO" id="GO:0046513">
    <property type="term" value="P:ceramide biosynthetic process"/>
    <property type="evidence" value="ECO:0007669"/>
    <property type="project" value="TreeGrafter"/>
</dbReference>
<feature type="compositionally biased region" description="Basic residues" evidence="6">
    <location>
        <begin position="229"/>
        <end position="239"/>
    </location>
</feature>
<keyword evidence="10" id="KW-1185">Reference proteome</keyword>
<dbReference type="Proteomes" id="UP000264820">
    <property type="component" value="Unplaced"/>
</dbReference>
<dbReference type="InterPro" id="IPR050846">
    <property type="entry name" value="TLCD"/>
</dbReference>
<feature type="transmembrane region" description="Helical" evidence="7">
    <location>
        <begin position="102"/>
        <end position="124"/>
    </location>
</feature>
<dbReference type="PANTHER" id="PTHR13439:SF15">
    <property type="entry name" value="CERAMIDE SYNTHASE"/>
    <property type="match status" value="1"/>
</dbReference>
<dbReference type="SMART" id="SM00724">
    <property type="entry name" value="TLC"/>
    <property type="match status" value="1"/>
</dbReference>
<dbReference type="AlphaFoldDB" id="A0A3Q2XLP8"/>
<evidence type="ECO:0000256" key="4">
    <source>
        <dbReference type="ARBA" id="ARBA00023136"/>
    </source>
</evidence>
<reference evidence="9" key="2">
    <citation type="submission" date="2025-09" db="UniProtKB">
        <authorList>
            <consortium name="Ensembl"/>
        </authorList>
    </citation>
    <scope>IDENTIFICATION</scope>
</reference>
<dbReference type="GeneTree" id="ENSGT01010000222313"/>
<dbReference type="Ensembl" id="ENSHCOT00000013002.1">
    <property type="protein sequence ID" value="ENSHCOP00000000906.1"/>
    <property type="gene ID" value="ENSHCOG00000001798.1"/>
</dbReference>
<feature type="transmembrane region" description="Helical" evidence="7">
    <location>
        <begin position="136"/>
        <end position="155"/>
    </location>
</feature>
<keyword evidence="2 5" id="KW-0812">Transmembrane</keyword>
<sequence length="265" mass="29743">MAAAAGCVIASACRRNLLDDRHWLTDAYITFAAPYFVYDLYAMFLCDRHRHEVKGHEDEGGTRSAPILAFVRRESLMVLHHVFMVVFCLPASLVWRQGKGDYFQGLVFLAELSTPFVCLAKVLIQLKRTDTLAYKVNGALTLLVFLGCRVALFPYLYLAYSSYASIPVHQAVLGAPWPCTLGAGFLWPLQIYWFWLMCQRARRVLAESGKASPDPGSSLRAPTGPHCTPHTHTHTHRSSLHAPTGPHCSPYTHTHTHTHTHTKSW</sequence>
<dbReference type="STRING" id="109280.ENSHCOP00000000906"/>
<feature type="transmembrane region" description="Helical" evidence="7">
    <location>
        <begin position="175"/>
        <end position="195"/>
    </location>
</feature>
<evidence type="ECO:0000256" key="1">
    <source>
        <dbReference type="ARBA" id="ARBA00004141"/>
    </source>
</evidence>
<protein>
    <submittedName>
        <fullName evidence="9">TLC domain containing 3B</fullName>
    </submittedName>
</protein>
<dbReference type="Pfam" id="PF03798">
    <property type="entry name" value="TRAM_LAG1_CLN8"/>
    <property type="match status" value="1"/>
</dbReference>
<feature type="transmembrane region" description="Helical" evidence="7">
    <location>
        <begin position="27"/>
        <end position="46"/>
    </location>
</feature>
<evidence type="ECO:0000259" key="8">
    <source>
        <dbReference type="PROSITE" id="PS50922"/>
    </source>
</evidence>
<accession>A0A3Q2XLP8</accession>
<reference evidence="9" key="1">
    <citation type="submission" date="2025-08" db="UniProtKB">
        <authorList>
            <consortium name="Ensembl"/>
        </authorList>
    </citation>
    <scope>IDENTIFICATION</scope>
</reference>
<proteinExistence type="predicted"/>
<feature type="transmembrane region" description="Helical" evidence="7">
    <location>
        <begin position="76"/>
        <end position="96"/>
    </location>
</feature>
<evidence type="ECO:0000313" key="10">
    <source>
        <dbReference type="Proteomes" id="UP000264820"/>
    </source>
</evidence>
<dbReference type="GO" id="GO:0005783">
    <property type="term" value="C:endoplasmic reticulum"/>
    <property type="evidence" value="ECO:0007669"/>
    <property type="project" value="TreeGrafter"/>
</dbReference>
<name>A0A3Q2XLP8_HIPCM</name>
<dbReference type="InterPro" id="IPR006634">
    <property type="entry name" value="TLC-dom"/>
</dbReference>
<evidence type="ECO:0000256" key="2">
    <source>
        <dbReference type="ARBA" id="ARBA00022692"/>
    </source>
</evidence>
<evidence type="ECO:0000256" key="7">
    <source>
        <dbReference type="SAM" id="Phobius"/>
    </source>
</evidence>
<keyword evidence="4 5" id="KW-0472">Membrane</keyword>
<evidence type="ECO:0000256" key="3">
    <source>
        <dbReference type="ARBA" id="ARBA00022989"/>
    </source>
</evidence>
<organism evidence="9 10">
    <name type="scientific">Hippocampus comes</name>
    <name type="common">Tiger tail seahorse</name>
    <dbReference type="NCBI Taxonomy" id="109280"/>
    <lineage>
        <taxon>Eukaryota</taxon>
        <taxon>Metazoa</taxon>
        <taxon>Chordata</taxon>
        <taxon>Craniata</taxon>
        <taxon>Vertebrata</taxon>
        <taxon>Euteleostomi</taxon>
        <taxon>Actinopterygii</taxon>
        <taxon>Neopterygii</taxon>
        <taxon>Teleostei</taxon>
        <taxon>Neoteleostei</taxon>
        <taxon>Acanthomorphata</taxon>
        <taxon>Syngnathiaria</taxon>
        <taxon>Syngnathiformes</taxon>
        <taxon>Syngnathoidei</taxon>
        <taxon>Syngnathidae</taxon>
        <taxon>Hippocampus</taxon>
    </lineage>
</organism>